<protein>
    <submittedName>
        <fullName evidence="1">Down syndrome cell adhesion molecule-like protein Dscam2</fullName>
    </submittedName>
</protein>
<reference evidence="1" key="1">
    <citation type="submission" date="2020-07" db="EMBL/GenBank/DDBJ databases">
        <title>Multicomponent nature underlies the extraordinary mechanical properties of spider dragline silk.</title>
        <authorList>
            <person name="Kono N."/>
            <person name="Nakamura H."/>
            <person name="Mori M."/>
            <person name="Yoshida Y."/>
            <person name="Ohtoshi R."/>
            <person name="Malay A.D."/>
            <person name="Moran D.A.P."/>
            <person name="Tomita M."/>
            <person name="Numata K."/>
            <person name="Arakawa K."/>
        </authorList>
    </citation>
    <scope>NUCLEOTIDE SEQUENCE</scope>
</reference>
<evidence type="ECO:0000313" key="2">
    <source>
        <dbReference type="Proteomes" id="UP000887116"/>
    </source>
</evidence>
<dbReference type="EMBL" id="BMAO01011747">
    <property type="protein sequence ID" value="GFQ76073.1"/>
    <property type="molecule type" value="Genomic_DNA"/>
</dbReference>
<dbReference type="AlphaFoldDB" id="A0A8X6FBR7"/>
<comment type="caution">
    <text evidence="1">The sequence shown here is derived from an EMBL/GenBank/DDBJ whole genome shotgun (WGS) entry which is preliminary data.</text>
</comment>
<name>A0A8X6FBR7_TRICU</name>
<keyword evidence="2" id="KW-1185">Reference proteome</keyword>
<proteinExistence type="predicted"/>
<gene>
    <name evidence="1" type="primary">Dscam2_88</name>
    <name evidence="1" type="ORF">TNCT_583151</name>
</gene>
<dbReference type="Proteomes" id="UP000887116">
    <property type="component" value="Unassembled WGS sequence"/>
</dbReference>
<accession>A0A8X6FBR7</accession>
<dbReference type="OrthoDB" id="6426641at2759"/>
<evidence type="ECO:0000313" key="1">
    <source>
        <dbReference type="EMBL" id="GFQ76073.1"/>
    </source>
</evidence>
<organism evidence="1 2">
    <name type="scientific">Trichonephila clavata</name>
    <name type="common">Joro spider</name>
    <name type="synonym">Nephila clavata</name>
    <dbReference type="NCBI Taxonomy" id="2740835"/>
    <lineage>
        <taxon>Eukaryota</taxon>
        <taxon>Metazoa</taxon>
        <taxon>Ecdysozoa</taxon>
        <taxon>Arthropoda</taxon>
        <taxon>Chelicerata</taxon>
        <taxon>Arachnida</taxon>
        <taxon>Araneae</taxon>
        <taxon>Araneomorphae</taxon>
        <taxon>Entelegynae</taxon>
        <taxon>Araneoidea</taxon>
        <taxon>Nephilidae</taxon>
        <taxon>Trichonephila</taxon>
    </lineage>
</organism>
<sequence>MYLPRLLREHHIGSFIDDTPLEDQLDLQTLAMVEVANNVCETHLEKKHRFGIHHRFHSFKAGDLVLYDRPKQGDHKLSPIFKGPFVIVRPVGAVC</sequence>